<dbReference type="InterPro" id="IPR029039">
    <property type="entry name" value="Flavoprotein-like_sf"/>
</dbReference>
<dbReference type="EMBL" id="AACGFG010000002">
    <property type="protein sequence ID" value="EAK4357780.1"/>
    <property type="molecule type" value="Genomic_DNA"/>
</dbReference>
<dbReference type="OrthoDB" id="9798454at2"/>
<feature type="domain" description="Flavodoxin-like fold" evidence="2">
    <location>
        <begin position="1"/>
        <end position="161"/>
    </location>
</feature>
<evidence type="ECO:0000259" key="2">
    <source>
        <dbReference type="Pfam" id="PF02525"/>
    </source>
</evidence>
<dbReference type="GO" id="GO:0010181">
    <property type="term" value="F:FMN binding"/>
    <property type="evidence" value="ECO:0007669"/>
    <property type="project" value="TreeGrafter"/>
</dbReference>
<evidence type="ECO:0000313" key="6">
    <source>
        <dbReference type="Proteomes" id="UP000411403"/>
    </source>
</evidence>
<organism evidence="3 5">
    <name type="scientific">Campylobacter coli</name>
    <dbReference type="NCBI Taxonomy" id="195"/>
    <lineage>
        <taxon>Bacteria</taxon>
        <taxon>Pseudomonadati</taxon>
        <taxon>Campylobacterota</taxon>
        <taxon>Epsilonproteobacteria</taxon>
        <taxon>Campylobacterales</taxon>
        <taxon>Campylobacteraceae</taxon>
        <taxon>Campylobacter</taxon>
    </lineage>
</organism>
<dbReference type="PANTHER" id="PTHR47307">
    <property type="entry name" value="GLUTATHIONE-REGULATED POTASSIUM-EFFLUX SYSTEM ANCILLARY PROTEIN KEFG"/>
    <property type="match status" value="1"/>
</dbReference>
<accession>A0A381CF17</accession>
<dbReference type="RefSeq" id="WP_002781066.1">
    <property type="nucleotide sequence ID" value="NZ_AP028338.1"/>
</dbReference>
<dbReference type="Gene3D" id="3.40.50.360">
    <property type="match status" value="1"/>
</dbReference>
<dbReference type="STRING" id="195.ATE51_00456"/>
<dbReference type="PANTHER" id="PTHR47307:SF1">
    <property type="entry name" value="GLUTATHIONE-REGULATED POTASSIUM-EFFLUX SYSTEM ANCILLARY PROTEIN KEFG"/>
    <property type="match status" value="1"/>
</dbReference>
<evidence type="ECO:0000313" key="4">
    <source>
        <dbReference type="EMBL" id="EAL9204479.1"/>
    </source>
</evidence>
<name>A0A381CF17_CAMCO</name>
<dbReference type="InterPro" id="IPR046980">
    <property type="entry name" value="KefG/KefF"/>
</dbReference>
<dbReference type="Proteomes" id="UP000411403">
    <property type="component" value="Unassembled WGS sequence"/>
</dbReference>
<dbReference type="AlphaFoldDB" id="A0A381CF17"/>
<evidence type="ECO:0000313" key="5">
    <source>
        <dbReference type="Proteomes" id="UP000365807"/>
    </source>
</evidence>
<dbReference type="InterPro" id="IPR003680">
    <property type="entry name" value="Flavodoxin_fold"/>
</dbReference>
<dbReference type="GO" id="GO:0003955">
    <property type="term" value="F:NAD(P)H dehydrogenase (quinone) activity"/>
    <property type="evidence" value="ECO:0007669"/>
    <property type="project" value="TreeGrafter"/>
</dbReference>
<dbReference type="EMBL" id="AACSIE010000003">
    <property type="protein sequence ID" value="EAL9204479.1"/>
    <property type="molecule type" value="Genomic_DNA"/>
</dbReference>
<sequence length="169" mass="19218">MKTLIIFAHTFWEDSKANKALFESIKNSKQVQIHNLSEIYKEGKIDVSKEMALLKNADKIIFQFPLFWFSTPALLKEWQDRVLTAILYGENKELLKDKKFQIVTTLGGAQESYDGHHGATLEELLKPICYAFEYLGCKSLKPFAIFSADANKLDLKAYQDAISQNSGCS</sequence>
<protein>
    <submittedName>
        <fullName evidence="4">Flavodoxin family protein</fullName>
    </submittedName>
    <submittedName>
        <fullName evidence="3">NAD(P)H-dependent oxidoreductase</fullName>
    </submittedName>
</protein>
<comment type="caution">
    <text evidence="3">The sequence shown here is derived from an EMBL/GenBank/DDBJ whole genome shotgun (WGS) entry which is preliminary data.</text>
</comment>
<evidence type="ECO:0000313" key="3">
    <source>
        <dbReference type="EMBL" id="EAK4357780.1"/>
    </source>
</evidence>
<gene>
    <name evidence="3" type="ORF">C6T04_02400</name>
    <name evidence="4" type="ORF">DYU70_04815</name>
</gene>
<evidence type="ECO:0000256" key="1">
    <source>
        <dbReference type="ARBA" id="ARBA00023002"/>
    </source>
</evidence>
<dbReference type="Pfam" id="PF02525">
    <property type="entry name" value="Flavodoxin_2"/>
    <property type="match status" value="1"/>
</dbReference>
<dbReference type="SUPFAM" id="SSF52218">
    <property type="entry name" value="Flavoproteins"/>
    <property type="match status" value="1"/>
</dbReference>
<dbReference type="GO" id="GO:0009055">
    <property type="term" value="F:electron transfer activity"/>
    <property type="evidence" value="ECO:0007669"/>
    <property type="project" value="TreeGrafter"/>
</dbReference>
<reference evidence="3 5" key="1">
    <citation type="submission" date="2018-06" db="EMBL/GenBank/DDBJ databases">
        <authorList>
            <consortium name="NARMS: The National Antimicrobial Resistance Monitoring System"/>
        </authorList>
    </citation>
    <scope>NUCLEOTIDE SEQUENCE [LARGE SCALE GENOMIC DNA]</scope>
    <source>
        <strain evidence="4 6">CVM N17C171</strain>
        <strain evidence="3 5">FSIS11807978</strain>
    </source>
</reference>
<dbReference type="Proteomes" id="UP000365807">
    <property type="component" value="Unassembled WGS sequence"/>
</dbReference>
<proteinExistence type="predicted"/>
<keyword evidence="1" id="KW-0560">Oxidoreductase</keyword>